<dbReference type="InterPro" id="IPR003920">
    <property type="entry name" value="Cell_synth_B"/>
</dbReference>
<evidence type="ECO:0000256" key="5">
    <source>
        <dbReference type="ARBA" id="ARBA00011437"/>
    </source>
</evidence>
<dbReference type="PANTHER" id="PTHR39083">
    <property type="entry name" value="CYCLIC DI-GMP-BINDING PROTEIN"/>
    <property type="match status" value="1"/>
</dbReference>
<dbReference type="NCBIfam" id="NF008325">
    <property type="entry name" value="PRK11114.1-3"/>
    <property type="match status" value="1"/>
</dbReference>
<reference evidence="16 17" key="1">
    <citation type="submission" date="2018-06" db="EMBL/GenBank/DDBJ databases">
        <authorList>
            <consortium name="Pathogen Informatics"/>
            <person name="Doyle S."/>
        </authorList>
    </citation>
    <scope>NUCLEOTIDE SEQUENCE [LARGE SCALE GENOMIC DNA]</scope>
    <source>
        <strain evidence="16 17">NCTC11470</strain>
    </source>
</reference>
<keyword evidence="9 15" id="KW-0973">c-di-GMP</keyword>
<keyword evidence="10 15" id="KW-0812">Transmembrane</keyword>
<evidence type="ECO:0000256" key="13">
    <source>
        <dbReference type="ARBA" id="ARBA00023136"/>
    </source>
</evidence>
<evidence type="ECO:0000256" key="3">
    <source>
        <dbReference type="ARBA" id="ARBA00005186"/>
    </source>
</evidence>
<dbReference type="AlphaFoldDB" id="A0A380PVU8"/>
<evidence type="ECO:0000256" key="12">
    <source>
        <dbReference type="ARBA" id="ARBA00022989"/>
    </source>
</evidence>
<dbReference type="Proteomes" id="UP000254835">
    <property type="component" value="Unassembled WGS sequence"/>
</dbReference>
<dbReference type="NCBIfam" id="NF008323">
    <property type="entry name" value="PRK11114.1-1"/>
    <property type="match status" value="1"/>
</dbReference>
<keyword evidence="8 15" id="KW-0997">Cell inner membrane</keyword>
<gene>
    <name evidence="16" type="primary">bcsB</name>
    <name evidence="16" type="ORF">NCTC11470_02655</name>
</gene>
<dbReference type="InterPro" id="IPR018513">
    <property type="entry name" value="Cell_synthase_bac"/>
</dbReference>
<feature type="transmembrane region" description="Helical" evidence="15">
    <location>
        <begin position="755"/>
        <end position="776"/>
    </location>
</feature>
<comment type="subunit">
    <text evidence="5 15">Tightly associated with the cellulose synthase catalytic subunit.</text>
</comment>
<evidence type="ECO:0000256" key="9">
    <source>
        <dbReference type="ARBA" id="ARBA00022636"/>
    </source>
</evidence>
<evidence type="ECO:0000313" key="16">
    <source>
        <dbReference type="EMBL" id="SUP77583.1"/>
    </source>
</evidence>
<dbReference type="GO" id="GO:0005886">
    <property type="term" value="C:plasma membrane"/>
    <property type="evidence" value="ECO:0007669"/>
    <property type="project" value="UniProtKB-SubCell"/>
</dbReference>
<evidence type="ECO:0000256" key="8">
    <source>
        <dbReference type="ARBA" id="ARBA00022519"/>
    </source>
</evidence>
<accession>A0A380PVU8</accession>
<dbReference type="Gene3D" id="2.60.120.260">
    <property type="entry name" value="Galactose-binding domain-like"/>
    <property type="match status" value="2"/>
</dbReference>
<keyword evidence="7 15" id="KW-1003">Cell membrane</keyword>
<dbReference type="PANTHER" id="PTHR39083:SF1">
    <property type="entry name" value="CYCLIC DI-GMP-BINDING PROTEIN"/>
    <property type="match status" value="1"/>
</dbReference>
<dbReference type="EMBL" id="UHJA01000001">
    <property type="protein sequence ID" value="SUP77583.1"/>
    <property type="molecule type" value="Genomic_DNA"/>
</dbReference>
<evidence type="ECO:0000256" key="4">
    <source>
        <dbReference type="ARBA" id="ARBA00010714"/>
    </source>
</evidence>
<dbReference type="UniPathway" id="UPA00694"/>
<keyword evidence="12 15" id="KW-1133">Transmembrane helix</keyword>
<evidence type="ECO:0000256" key="10">
    <source>
        <dbReference type="ARBA" id="ARBA00022692"/>
    </source>
</evidence>
<name>A0A380PVU8_YERFR</name>
<comment type="similarity">
    <text evidence="4 15">Belongs to the AcsB/BcsB family.</text>
</comment>
<proteinExistence type="inferred from homology"/>
<evidence type="ECO:0000256" key="11">
    <source>
        <dbReference type="ARBA" id="ARBA00022916"/>
    </source>
</evidence>
<comment type="function">
    <text evidence="1 15">Binds the cellulose synthase activator, bis-(3'-5') cyclic diguanylic acid (c-di-GMP).</text>
</comment>
<evidence type="ECO:0000256" key="2">
    <source>
        <dbReference type="ARBA" id="ARBA00004377"/>
    </source>
</evidence>
<comment type="subcellular location">
    <subcellularLocation>
        <location evidence="2">Cell inner membrane</location>
        <topology evidence="2">Single-pass membrane protein</topology>
    </subcellularLocation>
</comment>
<organism evidence="16 17">
    <name type="scientific">Yersinia frederiksenii</name>
    <dbReference type="NCBI Taxonomy" id="29484"/>
    <lineage>
        <taxon>Bacteria</taxon>
        <taxon>Pseudomonadati</taxon>
        <taxon>Pseudomonadota</taxon>
        <taxon>Gammaproteobacteria</taxon>
        <taxon>Enterobacterales</taxon>
        <taxon>Yersiniaceae</taxon>
        <taxon>Yersinia</taxon>
    </lineage>
</organism>
<sequence>MAWIKIRLRVARAKQWLNIDDDMMTRKITWFTALALGLTPFTHAETPAMPSPQSAVSPLGSPPPVVQDPAAPAVLTNMPARDVVYTFAKIAPPPGTFSLRGTNPEGVIEFGVRSDEVVTNAMLNLEFTPSPSLSPVESQIKIFLNDELMGVTAITKEQLGKPSKVQLPIDPLYISDFNRLRLVFIGHYPSTCENPASNTQWLDISKSSSLDLRYQSLAVKNDLSHFPEPFFDIRDNRSLTLPVVFAASPDVPQQRAASILASWFGAKAQWRGQNFPVLYNQLPTQHAVVFATNAQRPDFLKDYPPVKAPTVEIISHPDNPYVKLLLILGRDDNDLITAAQGIAQGNILFRGQNVTVDKVEQLAPRLPYDAPNWVRTDRPMTFAELQQYPDQLQTMGLLPPPISLSMNLPPDLFLIRSAGIDMRLKYRYTSTRQMDGSRLSISLNNQFVQDYPLLPNAADDSKILRLSLLQGLQDTAKRLTIPALKLGATNQLRFDFDYSTLLANGAEGRCETYAMAPNHAVIDGNSTIDFSGYRHFMEMPDLRAFANAGFPFSRMADLSETLVLVPPKPAPSQLTTLLNAVGNIGAQVGYPAVGINITDDWSQAKDKDADVLIIGTIPPELRDDKQINLLVDQTQSWVKMPNRQTGLPGMLAPESDWAADSKATVSSEGAMSAIIGVQSPSFPQRSIVALLADSPRGYNLLNDALLDTGKREAVFGSVAVIRESGVNSLRVGDTYDVGHLPWWERIWHALSTHPLLLAGVAVLVVIVAAMMAWRVLRLISRRRLSPDERD</sequence>
<comment type="pathway">
    <text evidence="3 15">Glycan metabolism; bacterial cellulose biosynthesis.</text>
</comment>
<dbReference type="GO" id="GO:0006011">
    <property type="term" value="P:UDP-alpha-D-glucose metabolic process"/>
    <property type="evidence" value="ECO:0007669"/>
    <property type="project" value="InterPro"/>
</dbReference>
<evidence type="ECO:0000256" key="14">
    <source>
        <dbReference type="ARBA" id="ARBA00033444"/>
    </source>
</evidence>
<evidence type="ECO:0000256" key="7">
    <source>
        <dbReference type="ARBA" id="ARBA00022475"/>
    </source>
</evidence>
<keyword evidence="11 15" id="KW-0135">Cellulose biosynthesis</keyword>
<keyword evidence="13 15" id="KW-0472">Membrane</keyword>
<dbReference type="Pfam" id="PF03170">
    <property type="entry name" value="BcsB"/>
    <property type="match status" value="1"/>
</dbReference>
<evidence type="ECO:0000256" key="6">
    <source>
        <dbReference type="ARBA" id="ARBA00021844"/>
    </source>
</evidence>
<evidence type="ECO:0000256" key="15">
    <source>
        <dbReference type="RuleBase" id="RU365021"/>
    </source>
</evidence>
<evidence type="ECO:0000313" key="17">
    <source>
        <dbReference type="Proteomes" id="UP000254835"/>
    </source>
</evidence>
<dbReference type="PRINTS" id="PR01440">
    <property type="entry name" value="CELLSNTHASEB"/>
</dbReference>
<evidence type="ECO:0000256" key="1">
    <source>
        <dbReference type="ARBA" id="ARBA00002057"/>
    </source>
</evidence>
<dbReference type="GO" id="GO:0030244">
    <property type="term" value="P:cellulose biosynthetic process"/>
    <property type="evidence" value="ECO:0007669"/>
    <property type="project" value="UniProtKB-KW"/>
</dbReference>
<protein>
    <recommendedName>
        <fullName evidence="6 15">Cyclic di-GMP-binding protein</fullName>
    </recommendedName>
    <alternativeName>
        <fullName evidence="14 15">Cellulose synthase regulatory subunit</fullName>
    </alternativeName>
</protein>